<evidence type="ECO:0000256" key="2">
    <source>
        <dbReference type="ARBA" id="ARBA00022737"/>
    </source>
</evidence>
<feature type="repeat" description="ANK" evidence="4">
    <location>
        <begin position="944"/>
        <end position="976"/>
    </location>
</feature>
<dbReference type="Pfam" id="PF00023">
    <property type="entry name" value="Ank"/>
    <property type="match status" value="2"/>
</dbReference>
<dbReference type="InterPro" id="IPR058056">
    <property type="entry name" value="WH_TANC1/2"/>
</dbReference>
<feature type="repeat" description="ANK" evidence="4">
    <location>
        <begin position="543"/>
        <end position="575"/>
    </location>
</feature>
<feature type="repeat" description="ANK" evidence="4">
    <location>
        <begin position="845"/>
        <end position="877"/>
    </location>
</feature>
<feature type="region of interest" description="Disordered" evidence="5">
    <location>
        <begin position="1071"/>
        <end position="1119"/>
    </location>
</feature>
<keyword evidence="9" id="KW-1185">Reference proteome</keyword>
<dbReference type="Pfam" id="PF25520">
    <property type="entry name" value="AAA_lid_TANC1"/>
    <property type="match status" value="1"/>
</dbReference>
<dbReference type="InterPro" id="IPR036770">
    <property type="entry name" value="Ankyrin_rpt-contain_sf"/>
</dbReference>
<dbReference type="SUPFAM" id="SSF48403">
    <property type="entry name" value="Ankyrin repeat"/>
    <property type="match status" value="2"/>
</dbReference>
<keyword evidence="3 4" id="KW-0040">ANK repeat</keyword>
<dbReference type="Pfam" id="PF12796">
    <property type="entry name" value="Ank_2"/>
    <property type="match status" value="5"/>
</dbReference>
<evidence type="ECO:0000259" key="7">
    <source>
        <dbReference type="Pfam" id="PF25521"/>
    </source>
</evidence>
<feature type="repeat" description="ANK" evidence="4">
    <location>
        <begin position="746"/>
        <end position="778"/>
    </location>
</feature>
<feature type="repeat" description="ANK" evidence="4">
    <location>
        <begin position="510"/>
        <end position="542"/>
    </location>
</feature>
<evidence type="ECO:0000256" key="1">
    <source>
        <dbReference type="ARBA" id="ARBA00022553"/>
    </source>
</evidence>
<dbReference type="PROSITE" id="PS50088">
    <property type="entry name" value="ANK_REPEAT"/>
    <property type="match status" value="15"/>
</dbReference>
<feature type="domain" description="TANC1/2-like winged helix" evidence="7">
    <location>
        <begin position="307"/>
        <end position="431"/>
    </location>
</feature>
<dbReference type="InterPro" id="IPR002110">
    <property type="entry name" value="Ankyrin_rpt"/>
</dbReference>
<gene>
    <name evidence="8" type="ORF">NXF25_011108</name>
</gene>
<dbReference type="Pfam" id="PF13637">
    <property type="entry name" value="Ank_4"/>
    <property type="match status" value="1"/>
</dbReference>
<feature type="compositionally biased region" description="Pro residues" evidence="5">
    <location>
        <begin position="1151"/>
        <end position="1160"/>
    </location>
</feature>
<evidence type="ECO:0000256" key="4">
    <source>
        <dbReference type="PROSITE-ProRule" id="PRU00023"/>
    </source>
</evidence>
<proteinExistence type="predicted"/>
<feature type="repeat" description="ANK" evidence="4">
    <location>
        <begin position="1010"/>
        <end position="1042"/>
    </location>
</feature>
<feature type="repeat" description="ANK" evidence="4">
    <location>
        <begin position="812"/>
        <end position="844"/>
    </location>
</feature>
<organism evidence="8 9">
    <name type="scientific">Crotalus adamanteus</name>
    <name type="common">Eastern diamondback rattlesnake</name>
    <dbReference type="NCBI Taxonomy" id="8729"/>
    <lineage>
        <taxon>Eukaryota</taxon>
        <taxon>Metazoa</taxon>
        <taxon>Chordata</taxon>
        <taxon>Craniata</taxon>
        <taxon>Vertebrata</taxon>
        <taxon>Euteleostomi</taxon>
        <taxon>Lepidosauria</taxon>
        <taxon>Squamata</taxon>
        <taxon>Bifurcata</taxon>
        <taxon>Unidentata</taxon>
        <taxon>Episquamata</taxon>
        <taxon>Toxicofera</taxon>
        <taxon>Serpentes</taxon>
        <taxon>Colubroidea</taxon>
        <taxon>Viperidae</taxon>
        <taxon>Crotalinae</taxon>
        <taxon>Crotalus</taxon>
    </lineage>
</organism>
<comment type="caution">
    <text evidence="8">The sequence shown here is derived from an EMBL/GenBank/DDBJ whole genome shotgun (WGS) entry which is preliminary data.</text>
</comment>
<feature type="repeat" description="ANK" evidence="4">
    <location>
        <begin position="642"/>
        <end position="674"/>
    </location>
</feature>
<dbReference type="EMBL" id="JAOTOJ010000004">
    <property type="protein sequence ID" value="KAK9402752.1"/>
    <property type="molecule type" value="Genomic_DNA"/>
</dbReference>
<dbReference type="PANTHER" id="PTHR24173">
    <property type="entry name" value="ANKYRIN REPEAT CONTAINING"/>
    <property type="match status" value="1"/>
</dbReference>
<feature type="region of interest" description="Disordered" evidence="5">
    <location>
        <begin position="159"/>
        <end position="178"/>
    </location>
</feature>
<feature type="repeat" description="ANK" evidence="4">
    <location>
        <begin position="609"/>
        <end position="641"/>
    </location>
</feature>
<dbReference type="PROSITE" id="PS50297">
    <property type="entry name" value="ANK_REP_REGION"/>
    <property type="match status" value="14"/>
</dbReference>
<evidence type="ECO:0000313" key="8">
    <source>
        <dbReference type="EMBL" id="KAK9402752.1"/>
    </source>
</evidence>
<feature type="repeat" description="ANK" evidence="4">
    <location>
        <begin position="878"/>
        <end position="910"/>
    </location>
</feature>
<evidence type="ECO:0000313" key="9">
    <source>
        <dbReference type="Proteomes" id="UP001474421"/>
    </source>
</evidence>
<sequence length="1208" mass="130246">MEPAGSRLRGKPFHGREWALGRLALSLEGDGGVLVTGGAGSGKTALCTEALWPTSGPGLRVALGDSALAWHFCQAHDAAATCTPRGFLLRLVRQLERCPLLPGYRERLRRGGAPRPLEAAAWKDPDEVFRRAVLLPLLDLPPPKKPLLIVVDALDAGKRDRQEEEEEEEERGPIPGPSKSIARLLGSHLRLLPPWLLLVCSARSQSQGVLRLFPGFRQLCLDDLQREPILCDVQHYILARLDREEGLRRRFSQDTTAALTHLHLKSNGCLLYLEQVLDRVAEELVTPQEVRHIPGTLCGLYLWLCQRLFPHKRFALIRPLLEALLAAPRLLTPRELHAALWTCRPLSWESFQVHLATLAGLLQEGPGGTCMFFHVSFVEWLCDIKLCTWKYHCCPARGHALLAVSASCRALELSPEEVIELAQHLLAAKLCLEAWQLAMWLVWCRVPVERCLGPELLVPLEPAVLELLVLAGARLGERGQAPSLHQALEREDSVRLLLENGTSVNQRDVDGRTWLASAAHSGNHEVVELLLTHGAQPETPDHLGQTPMTLAARQGHTKALLCLLAHGTKVDCADHKGWTALRAAAWGGHSEAIGVLLQAGATVDCADTEGRTALRAAAWGGHEDIVATLLEHGADVNRADSEGRTPLIAAAYMGHGGIVALLLNHGARVDHADMDGRTALSVAALCIPVSRGCAKVVELLLDHGASPGHADWDNETPLLVAAYEGHVDVVELLLEAGAEVDQADSRGCTPLLAASSMGHRAVVETLLLWGAAIDVLDSEGRTALGVAAGQGSEAVVQALLKRGLDENHQDGLGWTPLHLAAWQGHHRICAALLEAGAHVGKPNQDGRVPLMVAAQEGHTDAVQLLLEYYSPIDHQGYDGLSALSLAMLAGHHSTAELLLRKGAEVNFSDSEGRPMLYLLMLEGCVEMAELLLEHGARLEGRDAQGRTALHVTCWQGQGEATQLLLNYGADVDALDKECRSALHLAAWQGHGSIAHLLLGRGAQPNHSCSQGATALGVATQEGWADVVEVLLEHGASPDVQDKSGRTPRWLAAKRGHQAVLKLMEGYGAWPAPDSPQLGSSSSSASSPVPQGRRGESPAAWLGSTGESQASPGSSATTSTFHSHAALQIIPLDPLSGAQQMQRYSPPHRPRPGPLVLPPSPALDKYSKDSRGDQISIDTLAPHLHRKAAIKLQFEGPTCGYHYKQETPL</sequence>
<reference evidence="8 9" key="1">
    <citation type="journal article" date="2024" name="Proc. Natl. Acad. Sci. U.S.A.">
        <title>The genetic regulatory architecture and epigenomic basis for age-related changes in rattlesnake venom.</title>
        <authorList>
            <person name="Hogan M.P."/>
            <person name="Holding M.L."/>
            <person name="Nystrom G.S."/>
            <person name="Colston T.J."/>
            <person name="Bartlett D.A."/>
            <person name="Mason A.J."/>
            <person name="Ellsworth S.A."/>
            <person name="Rautsaw R.M."/>
            <person name="Lawrence K.C."/>
            <person name="Strickland J.L."/>
            <person name="He B."/>
            <person name="Fraser P."/>
            <person name="Margres M.J."/>
            <person name="Gilbert D.M."/>
            <person name="Gibbs H.L."/>
            <person name="Parkinson C.L."/>
            <person name="Rokyta D.R."/>
        </authorList>
    </citation>
    <scope>NUCLEOTIDE SEQUENCE [LARGE SCALE GENOMIC DNA]</scope>
    <source>
        <strain evidence="8">DRR0105</strain>
    </source>
</reference>
<keyword evidence="2" id="KW-0677">Repeat</keyword>
<feature type="repeat" description="ANK" evidence="4">
    <location>
        <begin position="576"/>
        <end position="608"/>
    </location>
</feature>
<keyword evidence="1" id="KW-0597">Phosphoprotein</keyword>
<evidence type="ECO:0000256" key="3">
    <source>
        <dbReference type="ARBA" id="ARBA00023043"/>
    </source>
</evidence>
<accession>A0AAW1BLP4</accession>
<dbReference type="PANTHER" id="PTHR24173:SF74">
    <property type="entry name" value="ANKYRIN REPEAT DOMAIN-CONTAINING PROTEIN 16"/>
    <property type="match status" value="1"/>
</dbReference>
<dbReference type="Pfam" id="PF25521">
    <property type="entry name" value="WHD_TANC1"/>
    <property type="match status" value="1"/>
</dbReference>
<feature type="repeat" description="ANK" evidence="4">
    <location>
        <begin position="713"/>
        <end position="745"/>
    </location>
</feature>
<dbReference type="Gene3D" id="1.25.40.20">
    <property type="entry name" value="Ankyrin repeat-containing domain"/>
    <property type="match status" value="6"/>
</dbReference>
<feature type="repeat" description="ANK" evidence="4">
    <location>
        <begin position="779"/>
        <end position="811"/>
    </location>
</feature>
<feature type="region of interest" description="Disordered" evidence="5">
    <location>
        <begin position="1137"/>
        <end position="1170"/>
    </location>
</feature>
<feature type="repeat" description="ANK" evidence="4">
    <location>
        <begin position="977"/>
        <end position="1009"/>
    </location>
</feature>
<protein>
    <submittedName>
        <fullName evidence="8">Ankyrin repeat domain-containing protein 50-like</fullName>
    </submittedName>
</protein>
<name>A0AAW1BLP4_CROAD</name>
<dbReference type="SMART" id="SM00248">
    <property type="entry name" value="ANK"/>
    <property type="match status" value="18"/>
</dbReference>
<dbReference type="PRINTS" id="PR01415">
    <property type="entry name" value="ANKYRIN"/>
</dbReference>
<dbReference type="Proteomes" id="UP001474421">
    <property type="component" value="Unassembled WGS sequence"/>
</dbReference>
<evidence type="ECO:0000259" key="6">
    <source>
        <dbReference type="Pfam" id="PF25520"/>
    </source>
</evidence>
<feature type="repeat" description="ANK" evidence="4">
    <location>
        <begin position="911"/>
        <end position="943"/>
    </location>
</feature>
<dbReference type="AlphaFoldDB" id="A0AAW1BLP4"/>
<feature type="domain" description="TANC1/2-like AAA+ ATPase lid" evidence="6">
    <location>
        <begin position="222"/>
        <end position="306"/>
    </location>
</feature>
<evidence type="ECO:0000256" key="5">
    <source>
        <dbReference type="SAM" id="MobiDB-lite"/>
    </source>
</evidence>
<dbReference type="InterPro" id="IPR058018">
    <property type="entry name" value="AAA_lid_TANC1/2"/>
</dbReference>